<evidence type="ECO:0000256" key="2">
    <source>
        <dbReference type="ARBA" id="ARBA00022448"/>
    </source>
</evidence>
<evidence type="ECO:0000256" key="5">
    <source>
        <dbReference type="ARBA" id="ARBA00022692"/>
    </source>
</evidence>
<dbReference type="PANTHER" id="PTHR32024">
    <property type="entry name" value="TRK SYSTEM POTASSIUM UPTAKE PROTEIN TRKG-RELATED"/>
    <property type="match status" value="1"/>
</dbReference>
<feature type="transmembrane region" description="Helical" evidence="11">
    <location>
        <begin position="328"/>
        <end position="350"/>
    </location>
</feature>
<evidence type="ECO:0000256" key="9">
    <source>
        <dbReference type="ARBA" id="ARBA00023136"/>
    </source>
</evidence>
<name>A0ABR4TM40_9PROT</name>
<feature type="transmembrane region" description="Helical" evidence="11">
    <location>
        <begin position="461"/>
        <end position="486"/>
    </location>
</feature>
<feature type="transmembrane region" description="Helical" evidence="11">
    <location>
        <begin position="43"/>
        <end position="64"/>
    </location>
</feature>
<comment type="similarity">
    <text evidence="10">Belongs to the TrkH potassium transport family.</text>
</comment>
<feature type="transmembrane region" description="Helical" evidence="11">
    <location>
        <begin position="139"/>
        <end position="161"/>
    </location>
</feature>
<evidence type="ECO:0000256" key="11">
    <source>
        <dbReference type="SAM" id="Phobius"/>
    </source>
</evidence>
<evidence type="ECO:0000313" key="13">
    <source>
        <dbReference type="Proteomes" id="UP000027463"/>
    </source>
</evidence>
<feature type="transmembrane region" description="Helical" evidence="11">
    <location>
        <begin position="398"/>
        <end position="420"/>
    </location>
</feature>
<sequence length="488" mass="52933">MVRGFSLIDFRPILFIIGILLCTLSIGMFIPALVDMYYGQRDWLVFSAASAVSLFIGGALVMMNRTENLKITSRQAFILTTTSWLVLTAVSALPFAFSDLDMSYTDAFFEAMSGISTTGSTVIVGLDTAPPGILLWRALLQWLGGIGIIVMAIAVMPMLRVGGMQLFRMENSDKSDKAFPRATQIAIGIASLYLGFTIIWAFLLWWAGMPGFDSIAHAMTTIATGGFSTKDASVGHFDNAAVDVIITLGMATGALPFILYLQMLRGRTLALFMDGQVRWFVAIASSIILGLTIWHSQTNDVAFLNALRYTSFNIISVMTGTGYATTDYGLWGPFAVTVFFFVMFIGGCAGSTTCGVKIFRLQVLYEIAKVQLSHMLRPHGVFIAYYNRKPLSEDVTESVLSFFFLFVFCFVVLAAALGAMGLDFITAVSSAGTAIANVGPGLGPIVGPSGNFATLPDGAKWLMSIGMLIGRLEVFTVLVLLFPAFWRD</sequence>
<organism evidence="12 13">
    <name type="scientific">Thalassospira permensis NBRC 106175</name>
    <dbReference type="NCBI Taxonomy" id="1353532"/>
    <lineage>
        <taxon>Bacteria</taxon>
        <taxon>Pseudomonadati</taxon>
        <taxon>Pseudomonadota</taxon>
        <taxon>Alphaproteobacteria</taxon>
        <taxon>Rhodospirillales</taxon>
        <taxon>Thalassospiraceae</taxon>
        <taxon>Thalassospira</taxon>
    </lineage>
</organism>
<keyword evidence="10" id="KW-0997">Cell inner membrane</keyword>
<dbReference type="InterPro" id="IPR004772">
    <property type="entry name" value="TrkH"/>
</dbReference>
<comment type="caution">
    <text evidence="12">The sequence shown here is derived from an EMBL/GenBank/DDBJ whole genome shotgun (WGS) entry which is preliminary data.</text>
</comment>
<gene>
    <name evidence="12" type="ORF">SMB34_20635</name>
</gene>
<comment type="function">
    <text evidence="10">Low-affinity potassium transport system. Interacts with Trk system potassium uptake protein TrkA.</text>
</comment>
<comment type="subcellular location">
    <subcellularLocation>
        <location evidence="10">Cell inner membrane</location>
        <topology evidence="10">Multi-pass membrane protein</topology>
    </subcellularLocation>
    <subcellularLocation>
        <location evidence="1">Cell membrane</location>
        <topology evidence="1">Multi-pass membrane protein</topology>
    </subcellularLocation>
</comment>
<keyword evidence="13" id="KW-1185">Reference proteome</keyword>
<evidence type="ECO:0000256" key="3">
    <source>
        <dbReference type="ARBA" id="ARBA00022475"/>
    </source>
</evidence>
<evidence type="ECO:0000256" key="10">
    <source>
        <dbReference type="PIRNR" id="PIRNR006247"/>
    </source>
</evidence>
<evidence type="ECO:0000256" key="1">
    <source>
        <dbReference type="ARBA" id="ARBA00004651"/>
    </source>
</evidence>
<feature type="transmembrane region" description="Helical" evidence="11">
    <location>
        <begin position="244"/>
        <end position="264"/>
    </location>
</feature>
<dbReference type="Pfam" id="PF02386">
    <property type="entry name" value="TrkH"/>
    <property type="match status" value="1"/>
</dbReference>
<reference evidence="12 13" key="1">
    <citation type="submission" date="2013-07" db="EMBL/GenBank/DDBJ databases">
        <title>Thalassospira permensis NBRC 106175 Genome Sequencing.</title>
        <authorList>
            <person name="Lai Q."/>
            <person name="Shao Z."/>
        </authorList>
    </citation>
    <scope>NUCLEOTIDE SEQUENCE [LARGE SCALE GENOMIC DNA]</scope>
    <source>
        <strain evidence="12 13">NBRC 106175</strain>
    </source>
</reference>
<keyword evidence="2 10" id="KW-0813">Transport</keyword>
<evidence type="ECO:0000256" key="6">
    <source>
        <dbReference type="ARBA" id="ARBA00022958"/>
    </source>
</evidence>
<keyword evidence="3 10" id="KW-1003">Cell membrane</keyword>
<keyword evidence="5 11" id="KW-0812">Transmembrane</keyword>
<dbReference type="PANTHER" id="PTHR32024:SF3">
    <property type="entry name" value="TRK SYSTEM POTASSIUM UPTAKE PROTEIN"/>
    <property type="match status" value="1"/>
</dbReference>
<feature type="transmembrane region" description="Helical" evidence="11">
    <location>
        <begin position="182"/>
        <end position="207"/>
    </location>
</feature>
<feature type="transmembrane region" description="Helical" evidence="11">
    <location>
        <begin position="76"/>
        <end position="97"/>
    </location>
</feature>
<accession>A0ABR4TM40</accession>
<dbReference type="InterPro" id="IPR003445">
    <property type="entry name" value="Cat_transpt"/>
</dbReference>
<evidence type="ECO:0000256" key="4">
    <source>
        <dbReference type="ARBA" id="ARBA00022538"/>
    </source>
</evidence>
<evidence type="ECO:0000256" key="8">
    <source>
        <dbReference type="ARBA" id="ARBA00023065"/>
    </source>
</evidence>
<keyword evidence="8 10" id="KW-0406">Ion transport</keyword>
<evidence type="ECO:0000256" key="7">
    <source>
        <dbReference type="ARBA" id="ARBA00022989"/>
    </source>
</evidence>
<keyword evidence="4 10" id="KW-0633">Potassium transport</keyword>
<dbReference type="Proteomes" id="UP000027463">
    <property type="component" value="Unassembled WGS sequence"/>
</dbReference>
<protein>
    <recommendedName>
        <fullName evidence="10">Trk system potassium uptake protein</fullName>
    </recommendedName>
</protein>
<feature type="transmembrane region" description="Helical" evidence="11">
    <location>
        <begin position="276"/>
        <end position="294"/>
    </location>
</feature>
<feature type="transmembrane region" description="Helical" evidence="11">
    <location>
        <begin position="12"/>
        <end position="31"/>
    </location>
</feature>
<dbReference type="EMBL" id="AUNC01000031">
    <property type="protein sequence ID" value="KEO54674.1"/>
    <property type="molecule type" value="Genomic_DNA"/>
</dbReference>
<proteinExistence type="inferred from homology"/>
<keyword evidence="7 11" id="KW-1133">Transmembrane helix</keyword>
<keyword evidence="9 10" id="KW-0472">Membrane</keyword>
<keyword evidence="6 10" id="KW-0630">Potassium</keyword>
<evidence type="ECO:0000313" key="12">
    <source>
        <dbReference type="EMBL" id="KEO54674.1"/>
    </source>
</evidence>
<dbReference type="PIRSF" id="PIRSF006247">
    <property type="entry name" value="TrkH"/>
    <property type="match status" value="1"/>
</dbReference>